<accession>T1K2F3</accession>
<dbReference type="EMBL" id="CAEY01001362">
    <property type="status" value="NOT_ANNOTATED_CDS"/>
    <property type="molecule type" value="Genomic_DNA"/>
</dbReference>
<dbReference type="AlphaFoldDB" id="T1K2F3"/>
<evidence type="ECO:0000313" key="2">
    <source>
        <dbReference type="Proteomes" id="UP000015104"/>
    </source>
</evidence>
<dbReference type="Proteomes" id="UP000015104">
    <property type="component" value="Unassembled WGS sequence"/>
</dbReference>
<protein>
    <submittedName>
        <fullName evidence="1">Uncharacterized protein</fullName>
    </submittedName>
</protein>
<keyword evidence="2" id="KW-1185">Reference proteome</keyword>
<evidence type="ECO:0000313" key="1">
    <source>
        <dbReference type="EnsemblMetazoa" id="tetur04g04820.1"/>
    </source>
</evidence>
<reference evidence="1" key="2">
    <citation type="submission" date="2015-06" db="UniProtKB">
        <authorList>
            <consortium name="EnsemblMetazoa"/>
        </authorList>
    </citation>
    <scope>IDENTIFICATION</scope>
</reference>
<organism evidence="1 2">
    <name type="scientific">Tetranychus urticae</name>
    <name type="common">Two-spotted spider mite</name>
    <dbReference type="NCBI Taxonomy" id="32264"/>
    <lineage>
        <taxon>Eukaryota</taxon>
        <taxon>Metazoa</taxon>
        <taxon>Ecdysozoa</taxon>
        <taxon>Arthropoda</taxon>
        <taxon>Chelicerata</taxon>
        <taxon>Arachnida</taxon>
        <taxon>Acari</taxon>
        <taxon>Acariformes</taxon>
        <taxon>Trombidiformes</taxon>
        <taxon>Prostigmata</taxon>
        <taxon>Eleutherengona</taxon>
        <taxon>Raphignathae</taxon>
        <taxon>Tetranychoidea</taxon>
        <taxon>Tetranychidae</taxon>
        <taxon>Tetranychus</taxon>
    </lineage>
</organism>
<sequence length="50" mass="5957">MEKKEKQILDNPVDGLIGKRLFSNLMLTIQSKLPLFHLFLYLPIFVERLR</sequence>
<name>T1K2F3_TETUR</name>
<reference evidence="2" key="1">
    <citation type="submission" date="2011-08" db="EMBL/GenBank/DDBJ databases">
        <authorList>
            <person name="Rombauts S."/>
        </authorList>
    </citation>
    <scope>NUCLEOTIDE SEQUENCE</scope>
    <source>
        <strain evidence="2">London</strain>
    </source>
</reference>
<dbReference type="EnsemblMetazoa" id="tetur04g04820.1">
    <property type="protein sequence ID" value="tetur04g04820.1"/>
    <property type="gene ID" value="tetur04g04820"/>
</dbReference>
<dbReference type="HOGENOM" id="CLU_3126894_0_0_1"/>
<proteinExistence type="predicted"/>